<reference evidence="6 7" key="1">
    <citation type="submission" date="2018-10" db="EMBL/GenBank/DDBJ databases">
        <title>Genomic Encyclopedia of Type Strains, Phase IV (KMG-IV): sequencing the most valuable type-strain genomes for metagenomic binning, comparative biology and taxonomic classification.</title>
        <authorList>
            <person name="Goeker M."/>
        </authorList>
    </citation>
    <scope>NUCLEOTIDE SEQUENCE [LARGE SCALE GENOMIC DNA]</scope>
    <source>
        <strain evidence="6 7">DSM 23841</strain>
    </source>
</reference>
<dbReference type="SMART" id="SM00479">
    <property type="entry name" value="EXOIII"/>
    <property type="match status" value="1"/>
</dbReference>
<gene>
    <name evidence="6" type="ORF">DFR40_1000</name>
</gene>
<evidence type="ECO:0000313" key="7">
    <source>
        <dbReference type="Proteomes" id="UP000270626"/>
    </source>
</evidence>
<comment type="function">
    <text evidence="2">DNA polymerase III is a complex, multichain enzyme responsible for most of the replicative synthesis in bacteria. The epsilon subunit contain the editing function and is a proofreading 3'-5' exonuclease.</text>
</comment>
<dbReference type="PROSITE" id="PS50164">
    <property type="entry name" value="GIY_YIG"/>
    <property type="match status" value="1"/>
</dbReference>
<dbReference type="InterPro" id="IPR036397">
    <property type="entry name" value="RNaseH_sf"/>
</dbReference>
<dbReference type="CDD" id="cd10434">
    <property type="entry name" value="GIY-YIG_UvrC_Cho"/>
    <property type="match status" value="1"/>
</dbReference>
<keyword evidence="7" id="KW-1185">Reference proteome</keyword>
<dbReference type="GO" id="GO:0005829">
    <property type="term" value="C:cytosol"/>
    <property type="evidence" value="ECO:0007669"/>
    <property type="project" value="TreeGrafter"/>
</dbReference>
<evidence type="ECO:0000256" key="3">
    <source>
        <dbReference type="ARBA" id="ARBA00026073"/>
    </source>
</evidence>
<name>A0A495WJQ2_9RHOO</name>
<dbReference type="GO" id="GO:0003887">
    <property type="term" value="F:DNA-directed DNA polymerase activity"/>
    <property type="evidence" value="ECO:0007669"/>
    <property type="project" value="UniProtKB-EC"/>
</dbReference>
<dbReference type="InterPro" id="IPR047296">
    <property type="entry name" value="GIY-YIG_UvrC_Cho"/>
</dbReference>
<dbReference type="GO" id="GO:0003677">
    <property type="term" value="F:DNA binding"/>
    <property type="evidence" value="ECO:0007669"/>
    <property type="project" value="InterPro"/>
</dbReference>
<accession>A0A495WJQ2</accession>
<sequence length="466" mass="51560">MPRMTALAFVDLETTGANANTDRITEIGIVEVDADGSVREWQQLVNPQTRISPFIENLTGISNAMVAAAPPFAEVAEAALQRLRGRLFIAHNARFDYGFLKNEFKRLGIDFRAPVLCTVKLSRALYPEHQRHNLDSLIERHGLQAAARHRALADAQLIHQFWQKIHVDRGSEAVESALRSLNARPALPPHLDPGIVDDLPDGAGVYLFYGEASEHGDLPLYVGKAKNLRSRILAHFAGDHRAAREMALAQQTRRIDWIETAGEVGALLREATLVKQLQPTQNRLLRRNDDVCTWQLRDAGDGWQRPELTAAGELDFSTGGACYGLFASPREARQALRKLVEAHHLCDSLSGLDPRPAGKPCFGHQTRRCKGACVGKESSERHSMRLLAALVTLKLTSWPFAGPALIREGDEAHLIDGWRYLGSVRDEAALQALLDAPRPPFDRDIYRILGKQVGRMQPLPGARPGA</sequence>
<evidence type="ECO:0000313" key="6">
    <source>
        <dbReference type="EMBL" id="RKT60853.1"/>
    </source>
</evidence>
<organism evidence="6 7">
    <name type="scientific">Azonexus fungiphilus</name>
    <dbReference type="NCBI Taxonomy" id="146940"/>
    <lineage>
        <taxon>Bacteria</taxon>
        <taxon>Pseudomonadati</taxon>
        <taxon>Pseudomonadota</taxon>
        <taxon>Betaproteobacteria</taxon>
        <taxon>Rhodocyclales</taxon>
        <taxon>Azonexaceae</taxon>
        <taxon>Azonexus</taxon>
    </lineage>
</organism>
<dbReference type="Gene3D" id="3.30.420.10">
    <property type="entry name" value="Ribonuclease H-like superfamily/Ribonuclease H"/>
    <property type="match status" value="1"/>
</dbReference>
<dbReference type="Proteomes" id="UP000270626">
    <property type="component" value="Unassembled WGS sequence"/>
</dbReference>
<protein>
    <recommendedName>
        <fullName evidence="1">DNA-directed DNA polymerase</fullName>
        <ecNumber evidence="1">2.7.7.7</ecNumber>
    </recommendedName>
</protein>
<evidence type="ECO:0000256" key="1">
    <source>
        <dbReference type="ARBA" id="ARBA00012417"/>
    </source>
</evidence>
<dbReference type="NCBIfam" id="TIGR00573">
    <property type="entry name" value="dnaq"/>
    <property type="match status" value="1"/>
</dbReference>
<comment type="caution">
    <text evidence="6">The sequence shown here is derived from an EMBL/GenBank/DDBJ whole genome shotgun (WGS) entry which is preliminary data.</text>
</comment>
<dbReference type="InterPro" id="IPR035901">
    <property type="entry name" value="GIY-YIG_endonuc_sf"/>
</dbReference>
<dbReference type="Pfam" id="PF00929">
    <property type="entry name" value="RNase_T"/>
    <property type="match status" value="1"/>
</dbReference>
<dbReference type="Gene3D" id="3.40.1440.10">
    <property type="entry name" value="GIY-YIG endonuclease"/>
    <property type="match status" value="1"/>
</dbReference>
<dbReference type="SUPFAM" id="SSF53098">
    <property type="entry name" value="Ribonuclease H-like"/>
    <property type="match status" value="1"/>
</dbReference>
<dbReference type="GO" id="GO:0008408">
    <property type="term" value="F:3'-5' exonuclease activity"/>
    <property type="evidence" value="ECO:0007669"/>
    <property type="project" value="TreeGrafter"/>
</dbReference>
<dbReference type="EC" id="2.7.7.7" evidence="1"/>
<dbReference type="FunFam" id="3.30.420.10:FF:000045">
    <property type="entry name" value="3'-5' exonuclease DinG"/>
    <property type="match status" value="1"/>
</dbReference>
<dbReference type="EMBL" id="RBXP01000011">
    <property type="protein sequence ID" value="RKT60853.1"/>
    <property type="molecule type" value="Genomic_DNA"/>
</dbReference>
<evidence type="ECO:0000256" key="4">
    <source>
        <dbReference type="ARBA" id="ARBA00049244"/>
    </source>
</evidence>
<dbReference type="PANTHER" id="PTHR30231">
    <property type="entry name" value="DNA POLYMERASE III SUBUNIT EPSILON"/>
    <property type="match status" value="1"/>
</dbReference>
<dbReference type="SUPFAM" id="SSF82771">
    <property type="entry name" value="GIY-YIG endonuclease"/>
    <property type="match status" value="1"/>
</dbReference>
<comment type="subunit">
    <text evidence="3">DNA polymerase III contains a core (composed of alpha, epsilon and theta chains) that associates with a tau subunit. This core dimerizes to form the POLIII' complex. PolIII' associates with the gamma complex (composed of gamma, delta, delta', psi and chi chains) and with the beta chain to form the complete DNA polymerase III complex.</text>
</comment>
<dbReference type="InterPro" id="IPR000305">
    <property type="entry name" value="GIY-YIG_endonuc"/>
</dbReference>
<evidence type="ECO:0000259" key="5">
    <source>
        <dbReference type="PROSITE" id="PS50164"/>
    </source>
</evidence>
<dbReference type="InterPro" id="IPR012337">
    <property type="entry name" value="RNaseH-like_sf"/>
</dbReference>
<dbReference type="InterPro" id="IPR006054">
    <property type="entry name" value="DnaQ"/>
</dbReference>
<dbReference type="SMART" id="SM00465">
    <property type="entry name" value="GIYc"/>
    <property type="match status" value="1"/>
</dbReference>
<feature type="domain" description="GIY-YIG" evidence="5">
    <location>
        <begin position="201"/>
        <end position="283"/>
    </location>
</feature>
<dbReference type="GO" id="GO:0006289">
    <property type="term" value="P:nucleotide-excision repair"/>
    <property type="evidence" value="ECO:0007669"/>
    <property type="project" value="InterPro"/>
</dbReference>
<comment type="catalytic activity">
    <reaction evidence="4">
        <text>DNA(n) + a 2'-deoxyribonucleoside 5'-triphosphate = DNA(n+1) + diphosphate</text>
        <dbReference type="Rhea" id="RHEA:22508"/>
        <dbReference type="Rhea" id="RHEA-COMP:17339"/>
        <dbReference type="Rhea" id="RHEA-COMP:17340"/>
        <dbReference type="ChEBI" id="CHEBI:33019"/>
        <dbReference type="ChEBI" id="CHEBI:61560"/>
        <dbReference type="ChEBI" id="CHEBI:173112"/>
        <dbReference type="EC" id="2.7.7.7"/>
    </reaction>
</comment>
<dbReference type="GO" id="GO:0045004">
    <property type="term" value="P:DNA replication proofreading"/>
    <property type="evidence" value="ECO:0007669"/>
    <property type="project" value="TreeGrafter"/>
</dbReference>
<dbReference type="InterPro" id="IPR013520">
    <property type="entry name" value="Ribonucl_H"/>
</dbReference>
<evidence type="ECO:0000256" key="2">
    <source>
        <dbReference type="ARBA" id="ARBA00025483"/>
    </source>
</evidence>
<dbReference type="CDD" id="cd06127">
    <property type="entry name" value="DEDDh"/>
    <property type="match status" value="1"/>
</dbReference>
<proteinExistence type="predicted"/>
<dbReference type="PANTHER" id="PTHR30231:SF37">
    <property type="entry name" value="EXODEOXYRIBONUCLEASE 10"/>
    <property type="match status" value="1"/>
</dbReference>
<dbReference type="AlphaFoldDB" id="A0A495WJQ2"/>